<dbReference type="EMBL" id="JAAALK010000288">
    <property type="protein sequence ID" value="KAG8051998.1"/>
    <property type="molecule type" value="Genomic_DNA"/>
</dbReference>
<sequence length="166" mass="17787">MAQSVCSYYPRLRRRRRPAVQRITKLLLQTDMRAGVRALQSAGCSSRIDAVAVARHDAEWPSASLLAAASTEASELYCSSTARVRPVRVEAARLTRVSILASPAALPGARRPRAPLEFDGTYACSPLSCSLDACVRTDAAFSSVRRVVCAYDDGAGRGGGGKLVCW</sequence>
<dbReference type="Proteomes" id="UP000729402">
    <property type="component" value="Unassembled WGS sequence"/>
</dbReference>
<dbReference type="AlphaFoldDB" id="A0A8J5RVD8"/>
<reference evidence="1" key="1">
    <citation type="journal article" date="2021" name="bioRxiv">
        <title>Whole Genome Assembly and Annotation of Northern Wild Rice, Zizania palustris L., Supports a Whole Genome Duplication in the Zizania Genus.</title>
        <authorList>
            <person name="Haas M."/>
            <person name="Kono T."/>
            <person name="Macchietto M."/>
            <person name="Millas R."/>
            <person name="McGilp L."/>
            <person name="Shao M."/>
            <person name="Duquette J."/>
            <person name="Hirsch C.N."/>
            <person name="Kimball J."/>
        </authorList>
    </citation>
    <scope>NUCLEOTIDE SEQUENCE</scope>
    <source>
        <tissue evidence="1">Fresh leaf tissue</tissue>
    </source>
</reference>
<accession>A0A8J5RVD8</accession>
<comment type="caution">
    <text evidence="1">The sequence shown here is derived from an EMBL/GenBank/DDBJ whole genome shotgun (WGS) entry which is preliminary data.</text>
</comment>
<gene>
    <name evidence="1" type="ORF">GUJ93_ZPchr0001g31244</name>
</gene>
<organism evidence="1 2">
    <name type="scientific">Zizania palustris</name>
    <name type="common">Northern wild rice</name>
    <dbReference type="NCBI Taxonomy" id="103762"/>
    <lineage>
        <taxon>Eukaryota</taxon>
        <taxon>Viridiplantae</taxon>
        <taxon>Streptophyta</taxon>
        <taxon>Embryophyta</taxon>
        <taxon>Tracheophyta</taxon>
        <taxon>Spermatophyta</taxon>
        <taxon>Magnoliopsida</taxon>
        <taxon>Liliopsida</taxon>
        <taxon>Poales</taxon>
        <taxon>Poaceae</taxon>
        <taxon>BOP clade</taxon>
        <taxon>Oryzoideae</taxon>
        <taxon>Oryzeae</taxon>
        <taxon>Zizaniinae</taxon>
        <taxon>Zizania</taxon>
    </lineage>
</organism>
<evidence type="ECO:0000313" key="2">
    <source>
        <dbReference type="Proteomes" id="UP000729402"/>
    </source>
</evidence>
<reference evidence="1" key="2">
    <citation type="submission" date="2021-02" db="EMBL/GenBank/DDBJ databases">
        <authorList>
            <person name="Kimball J.A."/>
            <person name="Haas M.W."/>
            <person name="Macchietto M."/>
            <person name="Kono T."/>
            <person name="Duquette J."/>
            <person name="Shao M."/>
        </authorList>
    </citation>
    <scope>NUCLEOTIDE SEQUENCE</scope>
    <source>
        <tissue evidence="1">Fresh leaf tissue</tissue>
    </source>
</reference>
<evidence type="ECO:0000313" key="1">
    <source>
        <dbReference type="EMBL" id="KAG8051998.1"/>
    </source>
</evidence>
<keyword evidence="2" id="KW-1185">Reference proteome</keyword>
<protein>
    <submittedName>
        <fullName evidence="1">Uncharacterized protein</fullName>
    </submittedName>
</protein>
<name>A0A8J5RVD8_ZIZPA</name>
<proteinExistence type="predicted"/>